<accession>X1B3C1</accession>
<dbReference type="PANTHER" id="PTHR11014:SF63">
    <property type="entry name" value="METALLOPEPTIDASE, PUTATIVE (AFU_ORTHOLOGUE AFUA_6G09600)-RELATED"/>
    <property type="match status" value="1"/>
</dbReference>
<sequence length="211" mass="23332">MMTAGKRNPGSALQRATGANLELQAGAAFHLEHYPNNREVQARRLENPKPDVAFAIHVAPFPTNTLYYCRGDTMAASQLLKITVKGMGVHGSTPWMGKDPLTVAAEIITAMGQIYRQVPATEAITISIGKVDDHGRFNVIGDDITLWGTVRCIHQNMMEDVDMRITRIATHVAQAHGLTADVSFDQEVPAIYNEPAWLDRFMPTMERLFDA</sequence>
<proteinExistence type="predicted"/>
<dbReference type="Gene3D" id="3.30.70.360">
    <property type="match status" value="1"/>
</dbReference>
<feature type="domain" description="Peptidase M20 dimerisation" evidence="1">
    <location>
        <begin position="81"/>
        <end position="173"/>
    </location>
</feature>
<gene>
    <name evidence="2" type="ORF">S01H4_50056</name>
</gene>
<dbReference type="InterPro" id="IPR017439">
    <property type="entry name" value="Amidohydrolase"/>
</dbReference>
<dbReference type="SUPFAM" id="SSF55031">
    <property type="entry name" value="Bacterial exopeptidase dimerisation domain"/>
    <property type="match status" value="1"/>
</dbReference>
<dbReference type="InterPro" id="IPR036264">
    <property type="entry name" value="Bact_exopeptidase_dim_dom"/>
</dbReference>
<dbReference type="EMBL" id="BART01028377">
    <property type="protein sequence ID" value="GAG90259.1"/>
    <property type="molecule type" value="Genomic_DNA"/>
</dbReference>
<evidence type="ECO:0000259" key="1">
    <source>
        <dbReference type="Pfam" id="PF07687"/>
    </source>
</evidence>
<dbReference type="GO" id="GO:0016787">
    <property type="term" value="F:hydrolase activity"/>
    <property type="evidence" value="ECO:0007669"/>
    <property type="project" value="InterPro"/>
</dbReference>
<dbReference type="AlphaFoldDB" id="X1B3C1"/>
<comment type="caution">
    <text evidence="2">The sequence shown here is derived from an EMBL/GenBank/DDBJ whole genome shotgun (WGS) entry which is preliminary data.</text>
</comment>
<dbReference type="Gene3D" id="3.40.630.10">
    <property type="entry name" value="Zn peptidases"/>
    <property type="match status" value="1"/>
</dbReference>
<protein>
    <recommendedName>
        <fullName evidence="1">Peptidase M20 dimerisation domain-containing protein</fullName>
    </recommendedName>
</protein>
<organism evidence="2">
    <name type="scientific">marine sediment metagenome</name>
    <dbReference type="NCBI Taxonomy" id="412755"/>
    <lineage>
        <taxon>unclassified sequences</taxon>
        <taxon>metagenomes</taxon>
        <taxon>ecological metagenomes</taxon>
    </lineage>
</organism>
<reference evidence="2" key="1">
    <citation type="journal article" date="2014" name="Front. Microbiol.">
        <title>High frequency of phylogenetically diverse reductive dehalogenase-homologous genes in deep subseafloor sedimentary metagenomes.</title>
        <authorList>
            <person name="Kawai M."/>
            <person name="Futagami T."/>
            <person name="Toyoda A."/>
            <person name="Takaki Y."/>
            <person name="Nishi S."/>
            <person name="Hori S."/>
            <person name="Arai W."/>
            <person name="Tsubouchi T."/>
            <person name="Morono Y."/>
            <person name="Uchiyama I."/>
            <person name="Ito T."/>
            <person name="Fujiyama A."/>
            <person name="Inagaki F."/>
            <person name="Takami H."/>
        </authorList>
    </citation>
    <scope>NUCLEOTIDE SEQUENCE</scope>
    <source>
        <strain evidence="2">Expedition CK06-06</strain>
    </source>
</reference>
<feature type="non-terminal residue" evidence="2">
    <location>
        <position position="211"/>
    </location>
</feature>
<dbReference type="InterPro" id="IPR011650">
    <property type="entry name" value="Peptidase_M20_dimer"/>
</dbReference>
<evidence type="ECO:0000313" key="2">
    <source>
        <dbReference type="EMBL" id="GAG90259.1"/>
    </source>
</evidence>
<dbReference type="PANTHER" id="PTHR11014">
    <property type="entry name" value="PEPTIDASE M20 FAMILY MEMBER"/>
    <property type="match status" value="1"/>
</dbReference>
<dbReference type="Pfam" id="PF07687">
    <property type="entry name" value="M20_dimer"/>
    <property type="match status" value="1"/>
</dbReference>
<name>X1B3C1_9ZZZZ</name>